<dbReference type="SUPFAM" id="SSF55874">
    <property type="entry name" value="ATPase domain of HSP90 chaperone/DNA topoisomerase II/histidine kinase"/>
    <property type="match status" value="1"/>
</dbReference>
<dbReference type="GO" id="GO:0000155">
    <property type="term" value="F:phosphorelay sensor kinase activity"/>
    <property type="evidence" value="ECO:0007669"/>
    <property type="project" value="InterPro"/>
</dbReference>
<dbReference type="CDD" id="cd00075">
    <property type="entry name" value="HATPase"/>
    <property type="match status" value="1"/>
</dbReference>
<dbReference type="PROSITE" id="PS50109">
    <property type="entry name" value="HIS_KIN"/>
    <property type="match status" value="1"/>
</dbReference>
<evidence type="ECO:0000256" key="5">
    <source>
        <dbReference type="ARBA" id="ARBA00022840"/>
    </source>
</evidence>
<dbReference type="InterPro" id="IPR005467">
    <property type="entry name" value="His_kinase_dom"/>
</dbReference>
<accession>X1GJT6</accession>
<dbReference type="InterPro" id="IPR036890">
    <property type="entry name" value="HATPase_C_sf"/>
</dbReference>
<dbReference type="InterPro" id="IPR003661">
    <property type="entry name" value="HisK_dim/P_dom"/>
</dbReference>
<dbReference type="InterPro" id="IPR004358">
    <property type="entry name" value="Sig_transdc_His_kin-like_C"/>
</dbReference>
<protein>
    <recommendedName>
        <fullName evidence="7">Histidine kinase domain-containing protein</fullName>
    </recommendedName>
</protein>
<keyword evidence="5" id="KW-0067">ATP-binding</keyword>
<dbReference type="Gene3D" id="1.10.287.130">
    <property type="match status" value="1"/>
</dbReference>
<keyword evidence="1" id="KW-0597">Phosphoprotein</keyword>
<evidence type="ECO:0000256" key="4">
    <source>
        <dbReference type="ARBA" id="ARBA00022777"/>
    </source>
</evidence>
<proteinExistence type="predicted"/>
<dbReference type="PANTHER" id="PTHR43065">
    <property type="entry name" value="SENSOR HISTIDINE KINASE"/>
    <property type="match status" value="1"/>
</dbReference>
<name>X1GJT6_9ZZZZ</name>
<dbReference type="InterPro" id="IPR003594">
    <property type="entry name" value="HATPase_dom"/>
</dbReference>
<dbReference type="PRINTS" id="PR00344">
    <property type="entry name" value="BCTRLSENSOR"/>
</dbReference>
<reference evidence="8" key="1">
    <citation type="journal article" date="2014" name="Front. Microbiol.">
        <title>High frequency of phylogenetically diverse reductive dehalogenase-homologous genes in deep subseafloor sedimentary metagenomes.</title>
        <authorList>
            <person name="Kawai M."/>
            <person name="Futagami T."/>
            <person name="Toyoda A."/>
            <person name="Takaki Y."/>
            <person name="Nishi S."/>
            <person name="Hori S."/>
            <person name="Arai W."/>
            <person name="Tsubouchi T."/>
            <person name="Morono Y."/>
            <person name="Uchiyama I."/>
            <person name="Ito T."/>
            <person name="Fujiyama A."/>
            <person name="Inagaki F."/>
            <person name="Takami H."/>
        </authorList>
    </citation>
    <scope>NUCLEOTIDE SEQUENCE</scope>
    <source>
        <strain evidence="8">Expedition CK06-06</strain>
    </source>
</reference>
<dbReference type="CDD" id="cd00082">
    <property type="entry name" value="HisKA"/>
    <property type="match status" value="1"/>
</dbReference>
<dbReference type="AlphaFoldDB" id="X1GJT6"/>
<evidence type="ECO:0000256" key="6">
    <source>
        <dbReference type="ARBA" id="ARBA00023012"/>
    </source>
</evidence>
<evidence type="ECO:0000259" key="7">
    <source>
        <dbReference type="PROSITE" id="PS50109"/>
    </source>
</evidence>
<keyword evidence="3" id="KW-0547">Nucleotide-binding</keyword>
<evidence type="ECO:0000256" key="2">
    <source>
        <dbReference type="ARBA" id="ARBA00022679"/>
    </source>
</evidence>
<dbReference type="SMART" id="SM00387">
    <property type="entry name" value="HATPase_c"/>
    <property type="match status" value="1"/>
</dbReference>
<keyword evidence="4" id="KW-0418">Kinase</keyword>
<dbReference type="GO" id="GO:0005524">
    <property type="term" value="F:ATP binding"/>
    <property type="evidence" value="ECO:0007669"/>
    <property type="project" value="UniProtKB-KW"/>
</dbReference>
<dbReference type="Gene3D" id="3.30.565.10">
    <property type="entry name" value="Histidine kinase-like ATPase, C-terminal domain"/>
    <property type="match status" value="1"/>
</dbReference>
<keyword evidence="2" id="KW-0808">Transferase</keyword>
<dbReference type="SUPFAM" id="SSF47384">
    <property type="entry name" value="Homodimeric domain of signal transducing histidine kinase"/>
    <property type="match status" value="1"/>
</dbReference>
<feature type="domain" description="Histidine kinase" evidence="7">
    <location>
        <begin position="99"/>
        <end position="330"/>
    </location>
</feature>
<evidence type="ECO:0000256" key="1">
    <source>
        <dbReference type="ARBA" id="ARBA00022553"/>
    </source>
</evidence>
<keyword evidence="6" id="KW-0902">Two-component regulatory system</keyword>
<sequence>MLNLDEYPNLTGKDMRKLPSPLGDLLFETLTQGTLYERKEVYVPAIKHWLGVSTSQVKNAKGEVSGSMMIFTDLTPIKYLQEQKEKAQKRDFLAQVAVRFSQELRNSLVPIKSLAELLPSKYVDEEFRKRLFSVVTKEIERIDNLIERLVFFSQPLHLDKAAESLPSLITETLENVKKKTFTKREVQLNINCKEENLQVYVDKKAIIEAFGHIVSNSIEAVAEEAAKIDINCETTDKLPDTFSVRTRKKMVSQEPTEYVKIEIRDNGPGLPAKNMDKNNIFDPFFTTKNRGIGLGLTISQSIIEEHGGCIVPLSEQGKGTTMVVYLPRYRPPL</sequence>
<dbReference type="InterPro" id="IPR036097">
    <property type="entry name" value="HisK_dim/P_sf"/>
</dbReference>
<evidence type="ECO:0000313" key="8">
    <source>
        <dbReference type="EMBL" id="GAH33268.1"/>
    </source>
</evidence>
<evidence type="ECO:0000256" key="3">
    <source>
        <dbReference type="ARBA" id="ARBA00022741"/>
    </source>
</evidence>
<dbReference type="Pfam" id="PF02518">
    <property type="entry name" value="HATPase_c"/>
    <property type="match status" value="1"/>
</dbReference>
<comment type="caution">
    <text evidence="8">The sequence shown here is derived from an EMBL/GenBank/DDBJ whole genome shotgun (WGS) entry which is preliminary data.</text>
</comment>
<gene>
    <name evidence="8" type="ORF">S03H2_15414</name>
</gene>
<dbReference type="EMBL" id="BARU01007836">
    <property type="protein sequence ID" value="GAH33268.1"/>
    <property type="molecule type" value="Genomic_DNA"/>
</dbReference>
<organism evidence="8">
    <name type="scientific">marine sediment metagenome</name>
    <dbReference type="NCBI Taxonomy" id="412755"/>
    <lineage>
        <taxon>unclassified sequences</taxon>
        <taxon>metagenomes</taxon>
        <taxon>ecological metagenomes</taxon>
    </lineage>
</organism>
<dbReference type="PANTHER" id="PTHR43065:SF10">
    <property type="entry name" value="PEROXIDE STRESS-ACTIVATED HISTIDINE KINASE MAK3"/>
    <property type="match status" value="1"/>
</dbReference>